<dbReference type="GeneID" id="70134933"/>
<keyword evidence="3" id="KW-1185">Reference proteome</keyword>
<dbReference type="EMBL" id="JAGPXC010000009">
    <property type="protein sequence ID" value="KAH6647031.1"/>
    <property type="molecule type" value="Genomic_DNA"/>
</dbReference>
<protein>
    <submittedName>
        <fullName evidence="2">Uncharacterized protein</fullName>
    </submittedName>
</protein>
<evidence type="ECO:0000313" key="3">
    <source>
        <dbReference type="Proteomes" id="UP000758603"/>
    </source>
</evidence>
<reference evidence="2" key="1">
    <citation type="journal article" date="2021" name="Nat. Commun.">
        <title>Genetic determinants of endophytism in the Arabidopsis root mycobiome.</title>
        <authorList>
            <person name="Mesny F."/>
            <person name="Miyauchi S."/>
            <person name="Thiergart T."/>
            <person name="Pickel B."/>
            <person name="Atanasova L."/>
            <person name="Karlsson M."/>
            <person name="Huettel B."/>
            <person name="Barry K.W."/>
            <person name="Haridas S."/>
            <person name="Chen C."/>
            <person name="Bauer D."/>
            <person name="Andreopoulos W."/>
            <person name="Pangilinan J."/>
            <person name="LaButti K."/>
            <person name="Riley R."/>
            <person name="Lipzen A."/>
            <person name="Clum A."/>
            <person name="Drula E."/>
            <person name="Henrissat B."/>
            <person name="Kohler A."/>
            <person name="Grigoriev I.V."/>
            <person name="Martin F.M."/>
            <person name="Hacquard S."/>
        </authorList>
    </citation>
    <scope>NUCLEOTIDE SEQUENCE</scope>
    <source>
        <strain evidence="2">MPI-SDFR-AT-0073</strain>
    </source>
</reference>
<feature type="compositionally biased region" description="Basic and acidic residues" evidence="1">
    <location>
        <begin position="95"/>
        <end position="109"/>
    </location>
</feature>
<name>A0A9P8UCS0_9PEZI</name>
<accession>A0A9P8UCS0</accession>
<comment type="caution">
    <text evidence="2">The sequence shown here is derived from an EMBL/GenBank/DDBJ whole genome shotgun (WGS) entry which is preliminary data.</text>
</comment>
<dbReference type="RefSeq" id="XP_045953545.1">
    <property type="nucleotide sequence ID" value="XM_046106042.1"/>
</dbReference>
<evidence type="ECO:0000313" key="2">
    <source>
        <dbReference type="EMBL" id="KAH6647031.1"/>
    </source>
</evidence>
<evidence type="ECO:0000256" key="1">
    <source>
        <dbReference type="SAM" id="MobiDB-lite"/>
    </source>
</evidence>
<proteinExistence type="predicted"/>
<sequence length="186" mass="21198">MRGYARPKGVKYPADWLERNNDYLANGCYRQVDVTRLPREVGDVPARTHRRHRDASDSQAGFRPLMTSTRHHPPISSRELKTPRSRHVTSSRRSSSSERRPREVYEKKYVHFSAPAEPQRKPRRPPKHPQTTTTQAGPEKTLSPDLAHGSSKEASGPAATHTSALEYKLLVQTFWPKYTNRGFGSN</sequence>
<dbReference type="Proteomes" id="UP000758603">
    <property type="component" value="Unassembled WGS sequence"/>
</dbReference>
<feature type="region of interest" description="Disordered" evidence="1">
    <location>
        <begin position="40"/>
        <end position="160"/>
    </location>
</feature>
<organism evidence="2 3">
    <name type="scientific">Truncatella angustata</name>
    <dbReference type="NCBI Taxonomy" id="152316"/>
    <lineage>
        <taxon>Eukaryota</taxon>
        <taxon>Fungi</taxon>
        <taxon>Dikarya</taxon>
        <taxon>Ascomycota</taxon>
        <taxon>Pezizomycotina</taxon>
        <taxon>Sordariomycetes</taxon>
        <taxon>Xylariomycetidae</taxon>
        <taxon>Amphisphaeriales</taxon>
        <taxon>Sporocadaceae</taxon>
        <taxon>Truncatella</taxon>
    </lineage>
</organism>
<dbReference type="AlphaFoldDB" id="A0A9P8UCS0"/>
<gene>
    <name evidence="2" type="ORF">BKA67DRAFT_650223</name>
</gene>